<name>A0ABY3XDA9_9GAMM</name>
<keyword evidence="2" id="KW-1185">Reference proteome</keyword>
<dbReference type="EMBL" id="CP093547">
    <property type="protein sequence ID" value="UNP28992.1"/>
    <property type="molecule type" value="Genomic_DNA"/>
</dbReference>
<organism evidence="1 2">
    <name type="scientific">Lysobacter gummosus</name>
    <dbReference type="NCBI Taxonomy" id="262324"/>
    <lineage>
        <taxon>Bacteria</taxon>
        <taxon>Pseudomonadati</taxon>
        <taxon>Pseudomonadota</taxon>
        <taxon>Gammaproteobacteria</taxon>
        <taxon>Lysobacterales</taxon>
        <taxon>Lysobacteraceae</taxon>
        <taxon>Lysobacter</taxon>
    </lineage>
</organism>
<accession>A0ABY3XDA9</accession>
<proteinExistence type="predicted"/>
<sequence>MTDRQRRQPAELVSPVGLRAGLTRHQLDALTTLEQFGWTLKFVRRPLFQDPIAVLFRANSKKFVVLRTDGSIDEHPDFKLRD</sequence>
<evidence type="ECO:0008006" key="3">
    <source>
        <dbReference type="Google" id="ProtNLM"/>
    </source>
</evidence>
<dbReference type="Proteomes" id="UP000829194">
    <property type="component" value="Chromosome"/>
</dbReference>
<protein>
    <recommendedName>
        <fullName evidence="3">DUF4224 domain-containing protein</fullName>
    </recommendedName>
</protein>
<dbReference type="RefSeq" id="WP_057945654.1">
    <property type="nucleotide sequence ID" value="NZ_CP011131.1"/>
</dbReference>
<reference evidence="1 2" key="1">
    <citation type="submission" date="2022-03" db="EMBL/GenBank/DDBJ databases">
        <title>Complete genome sequence of Lysobacter capsici VKM B-2533 and Lysobacter gummosus 10.1.1, promising sources of lytic agents.</title>
        <authorList>
            <person name="Tarlachkov S.V."/>
            <person name="Kudryakova I.V."/>
            <person name="Afoshin A.S."/>
            <person name="Leontyevskaya E.A."/>
            <person name="Leontyevskaya N.V."/>
        </authorList>
    </citation>
    <scope>NUCLEOTIDE SEQUENCE [LARGE SCALE GENOMIC DNA]</scope>
    <source>
        <strain evidence="1 2">10.1.1</strain>
    </source>
</reference>
<gene>
    <name evidence="1" type="ORF">MOV92_21380</name>
</gene>
<evidence type="ECO:0000313" key="2">
    <source>
        <dbReference type="Proteomes" id="UP000829194"/>
    </source>
</evidence>
<evidence type="ECO:0000313" key="1">
    <source>
        <dbReference type="EMBL" id="UNP28992.1"/>
    </source>
</evidence>